<comment type="caution">
    <text evidence="1">The sequence shown here is derived from an EMBL/GenBank/DDBJ whole genome shotgun (WGS) entry which is preliminary data.</text>
</comment>
<name>A0A969WB06_9GAMM</name>
<gene>
    <name evidence="1" type="ORF">G7Y82_04590</name>
</gene>
<sequence length="93" mass="9948">MTPEVIQSVEKLVSTSKAHFWHVPGTTTTCCVLALDGGFTVVGKVAGPPDPDTRCKLAFDDAVNELVRLEAYRHATAGPRIEIAAATPVIMTR</sequence>
<protein>
    <submittedName>
        <fullName evidence="1">Uncharacterized protein</fullName>
    </submittedName>
</protein>
<dbReference type="AlphaFoldDB" id="A0A969WB06"/>
<proteinExistence type="predicted"/>
<dbReference type="Proteomes" id="UP000653472">
    <property type="component" value="Unassembled WGS sequence"/>
</dbReference>
<dbReference type="EMBL" id="JAAVXB010000002">
    <property type="protein sequence ID" value="NKF21585.1"/>
    <property type="molecule type" value="Genomic_DNA"/>
</dbReference>
<evidence type="ECO:0000313" key="1">
    <source>
        <dbReference type="EMBL" id="NKF21585.1"/>
    </source>
</evidence>
<organism evidence="1 2">
    <name type="scientific">Solimonas marina</name>
    <dbReference type="NCBI Taxonomy" id="2714601"/>
    <lineage>
        <taxon>Bacteria</taxon>
        <taxon>Pseudomonadati</taxon>
        <taxon>Pseudomonadota</taxon>
        <taxon>Gammaproteobacteria</taxon>
        <taxon>Nevskiales</taxon>
        <taxon>Nevskiaceae</taxon>
        <taxon>Solimonas</taxon>
    </lineage>
</organism>
<dbReference type="RefSeq" id="WP_168146841.1">
    <property type="nucleotide sequence ID" value="NZ_JAAVXB010000002.1"/>
</dbReference>
<keyword evidence="2" id="KW-1185">Reference proteome</keyword>
<accession>A0A969WB06</accession>
<evidence type="ECO:0000313" key="2">
    <source>
        <dbReference type="Proteomes" id="UP000653472"/>
    </source>
</evidence>
<reference evidence="1" key="1">
    <citation type="submission" date="2020-03" db="EMBL/GenBank/DDBJ databases">
        <title>Solimonas marina sp. nov., isolated from deep seawater of the Pacific Ocean.</title>
        <authorList>
            <person name="Liu X."/>
            <person name="Lai Q."/>
            <person name="Sun F."/>
            <person name="Gai Y."/>
            <person name="Li G."/>
            <person name="Shao Z."/>
        </authorList>
    </citation>
    <scope>NUCLEOTIDE SEQUENCE</scope>
    <source>
        <strain evidence="1">C16B3</strain>
    </source>
</reference>